<organism evidence="6">
    <name type="scientific">Hexamita inflata</name>
    <dbReference type="NCBI Taxonomy" id="28002"/>
    <lineage>
        <taxon>Eukaryota</taxon>
        <taxon>Metamonada</taxon>
        <taxon>Diplomonadida</taxon>
        <taxon>Hexamitidae</taxon>
        <taxon>Hexamitinae</taxon>
        <taxon>Hexamita</taxon>
    </lineage>
</organism>
<name>A0AA86TJN1_9EUKA</name>
<keyword evidence="2" id="KW-0547">Nucleotide-binding</keyword>
<dbReference type="EMBL" id="CAXDID020000505">
    <property type="protein sequence ID" value="CAL6098047.1"/>
    <property type="molecule type" value="Genomic_DNA"/>
</dbReference>
<evidence type="ECO:0000256" key="3">
    <source>
        <dbReference type="ARBA" id="ARBA00022840"/>
    </source>
</evidence>
<dbReference type="GO" id="GO:0015631">
    <property type="term" value="F:tubulin binding"/>
    <property type="evidence" value="ECO:0007669"/>
    <property type="project" value="TreeGrafter"/>
</dbReference>
<evidence type="ECO:0000256" key="1">
    <source>
        <dbReference type="ARBA" id="ARBA00022598"/>
    </source>
</evidence>
<evidence type="ECO:0000256" key="2">
    <source>
        <dbReference type="ARBA" id="ARBA00022741"/>
    </source>
</evidence>
<dbReference type="Proteomes" id="UP001642409">
    <property type="component" value="Unassembled WGS sequence"/>
</dbReference>
<evidence type="ECO:0000313" key="8">
    <source>
        <dbReference type="Proteomes" id="UP001642409"/>
    </source>
</evidence>
<sequence>MVYRRNLVFKQIVPKQFSLPAGLASFKLLSQQDLNKGLYALKSANAARGEGVKMVAWNDEFKVKDAVIQQYIPNPLLIDSKKFDLHVYVCVTSVDPLIAYVFKEGLGRFATKQYENPRRIKTLKRCTQQTTPSTNRKMIWTQTNTNGNSRMS</sequence>
<dbReference type="GO" id="GO:0070740">
    <property type="term" value="F:tubulin-glutamic acid ligase activity"/>
    <property type="evidence" value="ECO:0007669"/>
    <property type="project" value="TreeGrafter"/>
</dbReference>
<dbReference type="GO" id="GO:0036064">
    <property type="term" value="C:ciliary basal body"/>
    <property type="evidence" value="ECO:0007669"/>
    <property type="project" value="TreeGrafter"/>
</dbReference>
<evidence type="ECO:0000256" key="5">
    <source>
        <dbReference type="ARBA" id="ARBA00049274"/>
    </source>
</evidence>
<protein>
    <recommendedName>
        <fullName evidence="4">Tubulin--tyrosine ligase-like protein 5</fullName>
    </recommendedName>
</protein>
<proteinExistence type="predicted"/>
<evidence type="ECO:0000313" key="6">
    <source>
        <dbReference type="EMBL" id="CAI9920739.1"/>
    </source>
</evidence>
<dbReference type="GO" id="GO:0000226">
    <property type="term" value="P:microtubule cytoskeleton organization"/>
    <property type="evidence" value="ECO:0007669"/>
    <property type="project" value="TreeGrafter"/>
</dbReference>
<dbReference type="PANTHER" id="PTHR12241:SF145">
    <property type="entry name" value="TUBULIN POLYGLUTAMYLASE TTLL5"/>
    <property type="match status" value="1"/>
</dbReference>
<keyword evidence="8" id="KW-1185">Reference proteome</keyword>
<evidence type="ECO:0000313" key="7">
    <source>
        <dbReference type="EMBL" id="CAL6098047.1"/>
    </source>
</evidence>
<dbReference type="Pfam" id="PF03133">
    <property type="entry name" value="TTL"/>
    <property type="match status" value="1"/>
</dbReference>
<dbReference type="EMBL" id="CATOUU010000203">
    <property type="protein sequence ID" value="CAI9920739.1"/>
    <property type="molecule type" value="Genomic_DNA"/>
</dbReference>
<dbReference type="AlphaFoldDB" id="A0AA86TJN1"/>
<dbReference type="Gene3D" id="3.30.470.20">
    <property type="entry name" value="ATP-grasp fold, B domain"/>
    <property type="match status" value="1"/>
</dbReference>
<keyword evidence="1 6" id="KW-0436">Ligase</keyword>
<accession>A0AA86TJN1</accession>
<reference evidence="7 8" key="2">
    <citation type="submission" date="2024-07" db="EMBL/GenBank/DDBJ databases">
        <authorList>
            <person name="Akdeniz Z."/>
        </authorList>
    </citation>
    <scope>NUCLEOTIDE SEQUENCE [LARGE SCALE GENOMIC DNA]</scope>
</reference>
<dbReference type="InterPro" id="IPR004344">
    <property type="entry name" value="TTL/TTLL_fam"/>
</dbReference>
<dbReference type="PANTHER" id="PTHR12241">
    <property type="entry name" value="TUBULIN POLYGLUTAMYLASE"/>
    <property type="match status" value="1"/>
</dbReference>
<reference evidence="6" key="1">
    <citation type="submission" date="2023-06" db="EMBL/GenBank/DDBJ databases">
        <authorList>
            <person name="Kurt Z."/>
        </authorList>
    </citation>
    <scope>NUCLEOTIDE SEQUENCE</scope>
</reference>
<keyword evidence="3" id="KW-0067">ATP-binding</keyword>
<dbReference type="PROSITE" id="PS51221">
    <property type="entry name" value="TTL"/>
    <property type="match status" value="1"/>
</dbReference>
<dbReference type="GO" id="GO:0005524">
    <property type="term" value="F:ATP binding"/>
    <property type="evidence" value="ECO:0007669"/>
    <property type="project" value="UniProtKB-KW"/>
</dbReference>
<gene>
    <name evidence="7" type="ORF">HINF_LOCUS69422</name>
    <name evidence="6" type="ORF">HINF_LOCUS8384</name>
</gene>
<comment type="catalytic activity">
    <reaction evidence="5">
        <text>L-glutamyl-[protein] + L-glutamate + ATP = gamma-L-glutamyl-L-glutamyl-[protein] + ADP + phosphate + H(+)</text>
        <dbReference type="Rhea" id="RHEA:60144"/>
        <dbReference type="Rhea" id="RHEA-COMP:10208"/>
        <dbReference type="Rhea" id="RHEA-COMP:15517"/>
        <dbReference type="ChEBI" id="CHEBI:15378"/>
        <dbReference type="ChEBI" id="CHEBI:29973"/>
        <dbReference type="ChEBI" id="CHEBI:29985"/>
        <dbReference type="ChEBI" id="CHEBI:30616"/>
        <dbReference type="ChEBI" id="CHEBI:43474"/>
        <dbReference type="ChEBI" id="CHEBI:143622"/>
        <dbReference type="ChEBI" id="CHEBI:456216"/>
    </reaction>
    <physiologicalReaction direction="left-to-right" evidence="5">
        <dbReference type="Rhea" id="RHEA:60145"/>
    </physiologicalReaction>
</comment>
<evidence type="ECO:0000256" key="4">
    <source>
        <dbReference type="ARBA" id="ARBA00041448"/>
    </source>
</evidence>
<comment type="caution">
    <text evidence="6">The sequence shown here is derived from an EMBL/GenBank/DDBJ whole genome shotgun (WGS) entry which is preliminary data.</text>
</comment>